<comment type="caution">
    <text evidence="1">The sequence shown here is derived from an EMBL/GenBank/DDBJ whole genome shotgun (WGS) entry which is preliminary data.</text>
</comment>
<evidence type="ECO:0000313" key="1">
    <source>
        <dbReference type="EMBL" id="GKX57603.1"/>
    </source>
</evidence>
<gene>
    <name evidence="1" type="primary">tfaQ</name>
    <name evidence="1" type="ORF">SOASR030_37150</name>
</gene>
<dbReference type="InterPro" id="IPR003458">
    <property type="entry name" value="Phage_T4_Gp38_tail_assem"/>
</dbReference>
<dbReference type="PANTHER" id="PTHR34413">
    <property type="entry name" value="PROPHAGE TAIL FIBER ASSEMBLY PROTEIN HOMOLOG TFAE-RELATED-RELATED"/>
    <property type="match status" value="1"/>
</dbReference>
<dbReference type="RefSeq" id="WP_036038238.1">
    <property type="nucleotide sequence ID" value="NZ_BRLH01000020.1"/>
</dbReference>
<dbReference type="Pfam" id="PF02413">
    <property type="entry name" value="Caudo_TAP"/>
    <property type="match status" value="1"/>
</dbReference>
<organism evidence="1 2">
    <name type="scientific">Leminorella grimontii</name>
    <dbReference type="NCBI Taxonomy" id="82981"/>
    <lineage>
        <taxon>Bacteria</taxon>
        <taxon>Pseudomonadati</taxon>
        <taxon>Pseudomonadota</taxon>
        <taxon>Gammaproteobacteria</taxon>
        <taxon>Enterobacterales</taxon>
        <taxon>Budviciaceae</taxon>
        <taxon>Leminorella</taxon>
    </lineage>
</organism>
<accession>A0AAV5N817</accession>
<evidence type="ECO:0000313" key="2">
    <source>
        <dbReference type="Proteomes" id="UP001058124"/>
    </source>
</evidence>
<dbReference type="PANTHER" id="PTHR34413:SF2">
    <property type="entry name" value="PROPHAGE TAIL FIBER ASSEMBLY PROTEIN HOMOLOG TFAE-RELATED"/>
    <property type="match status" value="1"/>
</dbReference>
<dbReference type="AlphaFoldDB" id="A0AAV5N817"/>
<keyword evidence="2" id="KW-1185">Reference proteome</keyword>
<sequence>MERAKLNSAGLAESAGFVHVYHTSPVSGEFIRESDEFLSVGVGIPAYSYIDEPLPFKDGFAVCRSKQSWEYIEDHRGAEAYSTQTRAVVEITALGPLPADVTTIKPETAFDLWDGQIWVTDEAAAQQVNIEVAEAEKAQRLRNADVEIERLKDAVNLDMATDEESALYTEWRKYRVLLNRVDTSKAPNIEWPTPPIAG</sequence>
<reference evidence="1" key="1">
    <citation type="submission" date="2022-06" db="EMBL/GenBank/DDBJ databases">
        <title>Draft genome sequences of Leminorella grimontii str. JCM5902.</title>
        <authorList>
            <person name="Wakabayashi Y."/>
            <person name="Kojima K."/>
        </authorList>
    </citation>
    <scope>NUCLEOTIDE SEQUENCE</scope>
    <source>
        <strain evidence="1">JCM 5902</strain>
    </source>
</reference>
<proteinExistence type="predicted"/>
<dbReference type="EMBL" id="BRLH01000020">
    <property type="protein sequence ID" value="GKX57603.1"/>
    <property type="molecule type" value="Genomic_DNA"/>
</dbReference>
<protein>
    <submittedName>
        <fullName evidence="1">Tail assembly protein</fullName>
    </submittedName>
</protein>
<name>A0AAV5N817_9GAMM</name>
<dbReference type="InterPro" id="IPR051220">
    <property type="entry name" value="TFA_Chaperone"/>
</dbReference>
<dbReference type="Proteomes" id="UP001058124">
    <property type="component" value="Unassembled WGS sequence"/>
</dbReference>